<accession>A0AAN9HXM5</accession>
<evidence type="ECO:0000259" key="2">
    <source>
        <dbReference type="Pfam" id="PF02721"/>
    </source>
</evidence>
<name>A0AAN9HXM5_CROPI</name>
<gene>
    <name evidence="3" type="ORF">RIF29_34888</name>
</gene>
<dbReference type="PANTHER" id="PTHR47165:SF4">
    <property type="entry name" value="OS03G0429900 PROTEIN"/>
    <property type="match status" value="1"/>
</dbReference>
<dbReference type="AlphaFoldDB" id="A0AAN9HXM5"/>
<dbReference type="EMBL" id="JAYWIO010000007">
    <property type="protein sequence ID" value="KAK7251574.1"/>
    <property type="molecule type" value="Genomic_DNA"/>
</dbReference>
<evidence type="ECO:0000256" key="1">
    <source>
        <dbReference type="SAM" id="MobiDB-lite"/>
    </source>
</evidence>
<dbReference type="InterPro" id="IPR012340">
    <property type="entry name" value="NA-bd_OB-fold"/>
</dbReference>
<evidence type="ECO:0000313" key="4">
    <source>
        <dbReference type="Proteomes" id="UP001372338"/>
    </source>
</evidence>
<dbReference type="InterPro" id="IPR003871">
    <property type="entry name" value="RFA1B/D_OB_1st"/>
</dbReference>
<protein>
    <recommendedName>
        <fullName evidence="2">Replication protein A 70 kDa DNA-binding subunit B/D first OB fold domain-containing protein</fullName>
    </recommendedName>
</protein>
<dbReference type="Gene3D" id="2.40.50.140">
    <property type="entry name" value="Nucleic acid-binding proteins"/>
    <property type="match status" value="2"/>
</dbReference>
<proteinExistence type="predicted"/>
<organism evidence="3 4">
    <name type="scientific">Crotalaria pallida</name>
    <name type="common">Smooth rattlebox</name>
    <name type="synonym">Crotalaria striata</name>
    <dbReference type="NCBI Taxonomy" id="3830"/>
    <lineage>
        <taxon>Eukaryota</taxon>
        <taxon>Viridiplantae</taxon>
        <taxon>Streptophyta</taxon>
        <taxon>Embryophyta</taxon>
        <taxon>Tracheophyta</taxon>
        <taxon>Spermatophyta</taxon>
        <taxon>Magnoliopsida</taxon>
        <taxon>eudicotyledons</taxon>
        <taxon>Gunneridae</taxon>
        <taxon>Pentapetalae</taxon>
        <taxon>rosids</taxon>
        <taxon>fabids</taxon>
        <taxon>Fabales</taxon>
        <taxon>Fabaceae</taxon>
        <taxon>Papilionoideae</taxon>
        <taxon>50 kb inversion clade</taxon>
        <taxon>genistoids sensu lato</taxon>
        <taxon>core genistoids</taxon>
        <taxon>Crotalarieae</taxon>
        <taxon>Crotalaria</taxon>
    </lineage>
</organism>
<dbReference type="Proteomes" id="UP001372338">
    <property type="component" value="Unassembled WGS sequence"/>
</dbReference>
<reference evidence="3 4" key="1">
    <citation type="submission" date="2024-01" db="EMBL/GenBank/DDBJ databases">
        <title>The genomes of 5 underutilized Papilionoideae crops provide insights into root nodulation and disease resistanc.</title>
        <authorList>
            <person name="Yuan L."/>
        </authorList>
    </citation>
    <scope>NUCLEOTIDE SEQUENCE [LARGE SCALE GENOMIC DNA]</scope>
    <source>
        <strain evidence="3">ZHUSHIDOU_FW_LH</strain>
        <tissue evidence="3">Leaf</tissue>
    </source>
</reference>
<dbReference type="CDD" id="cd04480">
    <property type="entry name" value="RPA1_DBD_A_like"/>
    <property type="match status" value="1"/>
</dbReference>
<comment type="caution">
    <text evidence="3">The sequence shown here is derived from an EMBL/GenBank/DDBJ whole genome shotgun (WGS) entry which is preliminary data.</text>
</comment>
<keyword evidence="4" id="KW-1185">Reference proteome</keyword>
<dbReference type="SUPFAM" id="SSF50249">
    <property type="entry name" value="Nucleic acid-binding proteins"/>
    <property type="match status" value="1"/>
</dbReference>
<dbReference type="Pfam" id="PF02721">
    <property type="entry name" value="DUF223"/>
    <property type="match status" value="1"/>
</dbReference>
<dbReference type="PANTHER" id="PTHR47165">
    <property type="entry name" value="OS03G0429900 PROTEIN"/>
    <property type="match status" value="1"/>
</dbReference>
<evidence type="ECO:0000313" key="3">
    <source>
        <dbReference type="EMBL" id="KAK7251574.1"/>
    </source>
</evidence>
<feature type="region of interest" description="Disordered" evidence="1">
    <location>
        <begin position="469"/>
        <end position="505"/>
    </location>
</feature>
<sequence>MFEPHIRFRDIKPEVDYVAFRARVIVLVRVPTMRRVHSSYNIHMVSYNIHMVLMDPFGDEIHAAIYGPAVSFFSRYVHEGSVYDFASFQVVEARGNFRLASHPFKLVFLFSTLFQKASAIYFPSLKLNTNCVDDICSFKKNVSHLQGRVLCSAVMFVSKLLLNPNSAEVIEFRNRMLLSWIAHSPPIVAYSGSRCSIENQLLGDFPTVSLGLLKNVNKAGYYTVTCTVVGISNATGWYYHECLCKAILADISSQSSCPVCGVSVTRAFSLILCSVSVEFPILRFFSLLIGCNYTFKLEATYAGSESNELMFYITRIGPNIVNFKTTDPKVDPITPELINNGNTIVGNGKSAFVPYQPAFKRTHVRRNLNKDYDVMLIGESSNSSFVSHILSNEAGDGSHSKDSLAIIPNPCDEAIVSTHQTGTQQVRVLQTVIVYEVHDATPNTVLNVLFVDAQVVYSPIFPAVDPGDIHPRARKTSNPFESVSKEFNAPEADADDKGESSSDYACNAGSSVPFNTCDPQHVRYNFLSTP</sequence>
<feature type="domain" description="Replication protein A 70 kDa DNA-binding subunit B/D first OB fold" evidence="2">
    <location>
        <begin position="43"/>
        <end position="116"/>
    </location>
</feature>